<proteinExistence type="predicted"/>
<dbReference type="Proteomes" id="UP000075714">
    <property type="component" value="Unassembled WGS sequence"/>
</dbReference>
<dbReference type="EMBL" id="LSYV01000007">
    <property type="protein sequence ID" value="KXZ53822.1"/>
    <property type="molecule type" value="Genomic_DNA"/>
</dbReference>
<comment type="caution">
    <text evidence="2">The sequence shown here is derived from an EMBL/GenBank/DDBJ whole genome shotgun (WGS) entry which is preliminary data.</text>
</comment>
<dbReference type="InterPro" id="IPR008752">
    <property type="entry name" value="Peptidase_M11"/>
</dbReference>
<dbReference type="InterPro" id="IPR024079">
    <property type="entry name" value="MetalloPept_cat_dom_sf"/>
</dbReference>
<feature type="domain" description="Peptidase M11 gametolysin" evidence="1">
    <location>
        <begin position="51"/>
        <end position="272"/>
    </location>
</feature>
<dbReference type="GO" id="GO:0008237">
    <property type="term" value="F:metallopeptidase activity"/>
    <property type="evidence" value="ECO:0007669"/>
    <property type="project" value="InterPro"/>
</dbReference>
<dbReference type="Gene3D" id="3.40.390.10">
    <property type="entry name" value="Collagenase (Catalytic Domain)"/>
    <property type="match status" value="1"/>
</dbReference>
<accession>A0A150GVU0</accession>
<dbReference type="Pfam" id="PF05548">
    <property type="entry name" value="Peptidase_M11"/>
    <property type="match status" value="1"/>
</dbReference>
<sequence>MLLADGGGMYTLVSSTQPKRLFAGLTSGGLARVGSSKALAEMLYGGLTPFTDYVATCSYGKARFDQQNTRILTVKLPCNGTGHVTGMRWTSDSCSQDNLFNWMYEVEYYIDNVLKPPSWNHRRFRHHIIITPRNMTGWAGAGCDWSGVGSVGMAQGSWSYAWISGDSWQTKQVYLHEMGHNYNLMHAATLENGSPDSCSHCDWSSAMGFCCDTRCMSAPHSWQMGWAKPAAVVSVKQLTRGNTLAYELPSAIMSDAHYLQVTTNWLNNSAVSESAASRLGGSAFYSPANASFLFSYRLRFDDFDEVPDGFSGGTNVHLFTVDSQYDLRDSVHLALLTADSPVWTDPSGTLVVRQVAADNMSAIVTVCRPEPEASYEQCMDFWDNDCDGLIGEAGLPGLPPSSSFAPTIAIPTTFSSSPTSLPSSTTTALLATAASSLPSITTTPPVHVSTSAR</sequence>
<dbReference type="STRING" id="33097.A0A150GVU0"/>
<dbReference type="OrthoDB" id="540361at2759"/>
<evidence type="ECO:0000259" key="1">
    <source>
        <dbReference type="Pfam" id="PF05548"/>
    </source>
</evidence>
<reference evidence="3" key="1">
    <citation type="journal article" date="2016" name="Nat. Commun.">
        <title>The Gonium pectorale genome demonstrates co-option of cell cycle regulation during the evolution of multicellularity.</title>
        <authorList>
            <person name="Hanschen E.R."/>
            <person name="Marriage T.N."/>
            <person name="Ferris P.J."/>
            <person name="Hamaji T."/>
            <person name="Toyoda A."/>
            <person name="Fujiyama A."/>
            <person name="Neme R."/>
            <person name="Noguchi H."/>
            <person name="Minakuchi Y."/>
            <person name="Suzuki M."/>
            <person name="Kawai-Toyooka H."/>
            <person name="Smith D.R."/>
            <person name="Sparks H."/>
            <person name="Anderson J."/>
            <person name="Bakaric R."/>
            <person name="Luria V."/>
            <person name="Karger A."/>
            <person name="Kirschner M.W."/>
            <person name="Durand P.M."/>
            <person name="Michod R.E."/>
            <person name="Nozaki H."/>
            <person name="Olson B.J."/>
        </authorList>
    </citation>
    <scope>NUCLEOTIDE SEQUENCE [LARGE SCALE GENOMIC DNA]</scope>
    <source>
        <strain evidence="3">NIES-2863</strain>
    </source>
</reference>
<evidence type="ECO:0000313" key="2">
    <source>
        <dbReference type="EMBL" id="KXZ53822.1"/>
    </source>
</evidence>
<organism evidence="2 3">
    <name type="scientific">Gonium pectorale</name>
    <name type="common">Green alga</name>
    <dbReference type="NCBI Taxonomy" id="33097"/>
    <lineage>
        <taxon>Eukaryota</taxon>
        <taxon>Viridiplantae</taxon>
        <taxon>Chlorophyta</taxon>
        <taxon>core chlorophytes</taxon>
        <taxon>Chlorophyceae</taxon>
        <taxon>CS clade</taxon>
        <taxon>Chlamydomonadales</taxon>
        <taxon>Volvocaceae</taxon>
        <taxon>Gonium</taxon>
    </lineage>
</organism>
<dbReference type="AlphaFoldDB" id="A0A150GVU0"/>
<keyword evidence="3" id="KW-1185">Reference proteome</keyword>
<name>A0A150GVU0_GONPE</name>
<evidence type="ECO:0000313" key="3">
    <source>
        <dbReference type="Proteomes" id="UP000075714"/>
    </source>
</evidence>
<protein>
    <recommendedName>
        <fullName evidence="1">Peptidase M11 gametolysin domain-containing protein</fullName>
    </recommendedName>
</protein>
<gene>
    <name evidence="2" type="ORF">GPECTOR_6g740</name>
</gene>